<evidence type="ECO:0000256" key="6">
    <source>
        <dbReference type="ARBA" id="ARBA00023196"/>
    </source>
</evidence>
<dbReference type="Gene3D" id="1.10.520.20">
    <property type="entry name" value="N-terminal domain of the delta subunit of the F1F0-ATP synthase"/>
    <property type="match status" value="1"/>
</dbReference>
<keyword evidence="4 8" id="KW-0406">Ion transport</keyword>
<dbReference type="eggNOG" id="COG0712">
    <property type="taxonomic scope" value="Bacteria"/>
</dbReference>
<evidence type="ECO:0000256" key="5">
    <source>
        <dbReference type="ARBA" id="ARBA00023136"/>
    </source>
</evidence>
<dbReference type="STRING" id="1121324.CLIT_13c01360"/>
<dbReference type="GO" id="GO:0005886">
    <property type="term" value="C:plasma membrane"/>
    <property type="evidence" value="ECO:0007669"/>
    <property type="project" value="UniProtKB-SubCell"/>
</dbReference>
<organism evidence="9 10">
    <name type="scientific">Peptoclostridium litorale DSM 5388</name>
    <dbReference type="NCBI Taxonomy" id="1121324"/>
    <lineage>
        <taxon>Bacteria</taxon>
        <taxon>Bacillati</taxon>
        <taxon>Bacillota</taxon>
        <taxon>Clostridia</taxon>
        <taxon>Peptostreptococcales</taxon>
        <taxon>Peptoclostridiaceae</taxon>
        <taxon>Peptoclostridium</taxon>
    </lineage>
</organism>
<comment type="subcellular location">
    <subcellularLocation>
        <location evidence="8">Cell membrane</location>
        <topology evidence="8">Peripheral membrane protein</topology>
    </subcellularLocation>
    <subcellularLocation>
        <location evidence="1">Membrane</location>
    </subcellularLocation>
</comment>
<dbReference type="InterPro" id="IPR026015">
    <property type="entry name" value="ATP_synth_OSCP/delta_N_sf"/>
</dbReference>
<evidence type="ECO:0000256" key="4">
    <source>
        <dbReference type="ARBA" id="ARBA00023065"/>
    </source>
</evidence>
<dbReference type="NCBIfam" id="NF004403">
    <property type="entry name" value="PRK05758.2-4"/>
    <property type="match status" value="1"/>
</dbReference>
<dbReference type="PANTHER" id="PTHR11910">
    <property type="entry name" value="ATP SYNTHASE DELTA CHAIN"/>
    <property type="match status" value="1"/>
</dbReference>
<dbReference type="HAMAP" id="MF_01416">
    <property type="entry name" value="ATP_synth_delta_bact"/>
    <property type="match status" value="1"/>
</dbReference>
<comment type="similarity">
    <text evidence="8">Belongs to the ATPase delta chain family.</text>
</comment>
<evidence type="ECO:0000256" key="7">
    <source>
        <dbReference type="ARBA" id="ARBA00023310"/>
    </source>
</evidence>
<comment type="caution">
    <text evidence="9">The sequence shown here is derived from an EMBL/GenBank/DDBJ whole genome shotgun (WGS) entry which is preliminary data.</text>
</comment>
<gene>
    <name evidence="8 9" type="primary">atpH</name>
    <name evidence="9" type="ORF">CLIT_13c01360</name>
</gene>
<comment type="function">
    <text evidence="8">This protein is part of the stalk that links CF(0) to CF(1). It either transmits conformational changes from CF(0) to CF(1) or is implicated in proton conduction.</text>
</comment>
<evidence type="ECO:0000256" key="3">
    <source>
        <dbReference type="ARBA" id="ARBA00022781"/>
    </source>
</evidence>
<dbReference type="PROSITE" id="PS00389">
    <property type="entry name" value="ATPASE_DELTA"/>
    <property type="match status" value="1"/>
</dbReference>
<dbReference type="NCBIfam" id="TIGR01145">
    <property type="entry name" value="ATP_synt_delta"/>
    <property type="match status" value="1"/>
</dbReference>
<dbReference type="InterPro" id="IPR020781">
    <property type="entry name" value="ATPase_OSCP/d_CS"/>
</dbReference>
<comment type="function">
    <text evidence="8">F(1)F(0) ATP synthase produces ATP from ADP in the presence of a proton or sodium gradient. F-type ATPases consist of two structural domains, F(1) containing the extramembraneous catalytic core and F(0) containing the membrane proton channel, linked together by a central stalk and a peripheral stalk. During catalysis, ATP synthesis in the catalytic domain of F(1) is coupled via a rotary mechanism of the central stalk subunits to proton translocation.</text>
</comment>
<dbReference type="GO" id="GO:0045259">
    <property type="term" value="C:proton-transporting ATP synthase complex"/>
    <property type="evidence" value="ECO:0007669"/>
    <property type="project" value="UniProtKB-KW"/>
</dbReference>
<keyword evidence="8" id="KW-1003">Cell membrane</keyword>
<sequence length="180" mass="20044">MAELVAKRYANALFEVGVEDNTLDTFVEEFGALIGILKENENFFNALKTPLIPRGEKKELLENVFKGKINQQLLNFIKVLIDKDRVSVIELINVEFKKLSNEHKNAADAIAVTAIPLTPENMEALKETLSKMTGKNVEITNVIDEEVMGGILVKIGNEEIDGTVKGRLGKLKEELHQIIA</sequence>
<dbReference type="SUPFAM" id="SSF47928">
    <property type="entry name" value="N-terminal domain of the delta subunit of the F1F0-ATP synthase"/>
    <property type="match status" value="1"/>
</dbReference>
<dbReference type="Proteomes" id="UP000027946">
    <property type="component" value="Unassembled WGS sequence"/>
</dbReference>
<dbReference type="RefSeq" id="WP_038266011.1">
    <property type="nucleotide sequence ID" value="NZ_FSRH01000005.1"/>
</dbReference>
<dbReference type="AlphaFoldDB" id="A0A069RCM8"/>
<name>A0A069RCM8_PEPLI</name>
<dbReference type="Pfam" id="PF00213">
    <property type="entry name" value="OSCP"/>
    <property type="match status" value="1"/>
</dbReference>
<evidence type="ECO:0000256" key="8">
    <source>
        <dbReference type="HAMAP-Rule" id="MF_01416"/>
    </source>
</evidence>
<dbReference type="InterPro" id="IPR000711">
    <property type="entry name" value="ATPase_OSCP/dsu"/>
</dbReference>
<keyword evidence="2 8" id="KW-0813">Transport</keyword>
<keyword evidence="3 8" id="KW-0375">Hydrogen ion transport</keyword>
<dbReference type="GO" id="GO:0046933">
    <property type="term" value="F:proton-transporting ATP synthase activity, rotational mechanism"/>
    <property type="evidence" value="ECO:0007669"/>
    <property type="project" value="UniProtKB-UniRule"/>
</dbReference>
<keyword evidence="6 8" id="KW-0139">CF(1)</keyword>
<accession>A0A069RCM8</accession>
<evidence type="ECO:0000256" key="2">
    <source>
        <dbReference type="ARBA" id="ARBA00022448"/>
    </source>
</evidence>
<proteinExistence type="inferred from homology"/>
<evidence type="ECO:0000313" key="9">
    <source>
        <dbReference type="EMBL" id="KDR94814.1"/>
    </source>
</evidence>
<keyword evidence="10" id="KW-1185">Reference proteome</keyword>
<dbReference type="EMBL" id="JJMM01000013">
    <property type="protein sequence ID" value="KDR94814.1"/>
    <property type="molecule type" value="Genomic_DNA"/>
</dbReference>
<dbReference type="PRINTS" id="PR00125">
    <property type="entry name" value="ATPASEDELTA"/>
</dbReference>
<protein>
    <recommendedName>
        <fullName evidence="8">ATP synthase subunit delta</fullName>
    </recommendedName>
    <alternativeName>
        <fullName evidence="8">ATP synthase F(1) sector subunit delta</fullName>
    </alternativeName>
    <alternativeName>
        <fullName evidence="8">F-type ATPase subunit delta</fullName>
        <shortName evidence="8">F-ATPase subunit delta</shortName>
    </alternativeName>
</protein>
<evidence type="ECO:0000313" key="10">
    <source>
        <dbReference type="Proteomes" id="UP000027946"/>
    </source>
</evidence>
<dbReference type="OrthoDB" id="9802471at2"/>
<keyword evidence="7 8" id="KW-0066">ATP synthesis</keyword>
<evidence type="ECO:0000256" key="1">
    <source>
        <dbReference type="ARBA" id="ARBA00004370"/>
    </source>
</evidence>
<reference evidence="9 10" key="1">
    <citation type="submission" date="2014-03" db="EMBL/GenBank/DDBJ databases">
        <title>Genome sequence of Clostridium litorale W6, DSM 5388.</title>
        <authorList>
            <person name="Poehlein A."/>
            <person name="Jagirdar A."/>
            <person name="Khonsari B."/>
            <person name="Chibani C.M."/>
            <person name="Gutierrez Gutierrez D.A."/>
            <person name="Davydova E."/>
            <person name="Alghaithi H.S."/>
            <person name="Nair K.P."/>
            <person name="Dhamotharan K."/>
            <person name="Chandran L."/>
            <person name="G W."/>
            <person name="Daniel R."/>
        </authorList>
    </citation>
    <scope>NUCLEOTIDE SEQUENCE [LARGE SCALE GENOMIC DNA]</scope>
    <source>
        <strain evidence="9 10">W6</strain>
    </source>
</reference>
<keyword evidence="5 8" id="KW-0472">Membrane</keyword>